<dbReference type="InterPro" id="IPR026030">
    <property type="entry name" value="Pur-cyt_permease_Fcy2/21/22"/>
</dbReference>
<evidence type="ECO:0000313" key="9">
    <source>
        <dbReference type="EMBL" id="THU76980.1"/>
    </source>
</evidence>
<feature type="transmembrane region" description="Helical" evidence="8">
    <location>
        <begin position="457"/>
        <end position="482"/>
    </location>
</feature>
<evidence type="ECO:0000256" key="4">
    <source>
        <dbReference type="ARBA" id="ARBA00022692"/>
    </source>
</evidence>
<evidence type="ECO:0000256" key="2">
    <source>
        <dbReference type="ARBA" id="ARBA00008974"/>
    </source>
</evidence>
<gene>
    <name evidence="9" type="ORF">K435DRAFT_824445</name>
</gene>
<keyword evidence="4 8" id="KW-0812">Transmembrane</keyword>
<sequence>MSSTKARILQCIGTSTRSSNLDESSLSFSGSYHGLLQYKHGILWGTWRFNLSFVFASTGIVPVPIEQRIDTQFHKIFFIWFTGNFNILSFSTGSLGPTAFGLSTRDSCLVIIFFNLLCCLPPAYFVTWGPKLGLRQMVQARYSFGYYGVIIPCLLNLVNLCGFCILDSILGGQTLASVANGNLSWTVGIVIISLISLFVSFCGYTVLNWYERLAWIPVLVSFVVALGLGGKHLSNTVATEPATAVSVLSFASVIAGYVITYSSISSDFTTYYRPGGGSDWKLGLYSYFGFFLPITTVQCLGAAVASAAPLVPAWEQGSDSGDVGGLLAAMLSPAGNFGKFLTVLLSLSVAGDIAASFYSISLNIQVFIPSLVVVPRYVFSIAATAIVLPLSIVGAHRFYDTLENFLSLIGYWASDFIAIILVEHFVYRRRNTAHRLTMGYDLTQWNQPRLLPTGIPAIVAGVLTFGLVVPCMSQILFIGPIGEKVGDIGFEVAFFLCCILYLVLRGMEVRWRGRI</sequence>
<dbReference type="AlphaFoldDB" id="A0A4S8KN53"/>
<dbReference type="GO" id="GO:0022857">
    <property type="term" value="F:transmembrane transporter activity"/>
    <property type="evidence" value="ECO:0007669"/>
    <property type="project" value="InterPro"/>
</dbReference>
<reference evidence="9 10" key="1">
    <citation type="journal article" date="2019" name="Nat. Ecol. Evol.">
        <title>Megaphylogeny resolves global patterns of mushroom evolution.</title>
        <authorList>
            <person name="Varga T."/>
            <person name="Krizsan K."/>
            <person name="Foldi C."/>
            <person name="Dima B."/>
            <person name="Sanchez-Garcia M."/>
            <person name="Sanchez-Ramirez S."/>
            <person name="Szollosi G.J."/>
            <person name="Szarkandi J.G."/>
            <person name="Papp V."/>
            <person name="Albert L."/>
            <person name="Andreopoulos W."/>
            <person name="Angelini C."/>
            <person name="Antonin V."/>
            <person name="Barry K.W."/>
            <person name="Bougher N.L."/>
            <person name="Buchanan P."/>
            <person name="Buyck B."/>
            <person name="Bense V."/>
            <person name="Catcheside P."/>
            <person name="Chovatia M."/>
            <person name="Cooper J."/>
            <person name="Damon W."/>
            <person name="Desjardin D."/>
            <person name="Finy P."/>
            <person name="Geml J."/>
            <person name="Haridas S."/>
            <person name="Hughes K."/>
            <person name="Justo A."/>
            <person name="Karasinski D."/>
            <person name="Kautmanova I."/>
            <person name="Kiss B."/>
            <person name="Kocsube S."/>
            <person name="Kotiranta H."/>
            <person name="LaButti K.M."/>
            <person name="Lechner B.E."/>
            <person name="Liimatainen K."/>
            <person name="Lipzen A."/>
            <person name="Lukacs Z."/>
            <person name="Mihaltcheva S."/>
            <person name="Morgado L.N."/>
            <person name="Niskanen T."/>
            <person name="Noordeloos M.E."/>
            <person name="Ohm R.A."/>
            <person name="Ortiz-Santana B."/>
            <person name="Ovrebo C."/>
            <person name="Racz N."/>
            <person name="Riley R."/>
            <person name="Savchenko A."/>
            <person name="Shiryaev A."/>
            <person name="Soop K."/>
            <person name="Spirin V."/>
            <person name="Szebenyi C."/>
            <person name="Tomsovsky M."/>
            <person name="Tulloss R.E."/>
            <person name="Uehling J."/>
            <person name="Grigoriev I.V."/>
            <person name="Vagvolgyi C."/>
            <person name="Papp T."/>
            <person name="Martin F.M."/>
            <person name="Miettinen O."/>
            <person name="Hibbett D.S."/>
            <person name="Nagy L.G."/>
        </authorList>
    </citation>
    <scope>NUCLEOTIDE SEQUENCE [LARGE SCALE GENOMIC DNA]</scope>
    <source>
        <strain evidence="9 10">CBS 962.96</strain>
    </source>
</reference>
<feature type="transmembrane region" description="Helical" evidence="8">
    <location>
        <begin position="108"/>
        <end position="126"/>
    </location>
</feature>
<dbReference type="GO" id="GO:0005886">
    <property type="term" value="C:plasma membrane"/>
    <property type="evidence" value="ECO:0007669"/>
    <property type="project" value="TreeGrafter"/>
</dbReference>
<comment type="subcellular location">
    <subcellularLocation>
        <location evidence="1">Membrane</location>
        <topology evidence="1">Multi-pass membrane protein</topology>
    </subcellularLocation>
</comment>
<dbReference type="PANTHER" id="PTHR31806">
    <property type="entry name" value="PURINE-CYTOSINE PERMEASE FCY2-RELATED"/>
    <property type="match status" value="1"/>
</dbReference>
<dbReference type="EMBL" id="ML180614">
    <property type="protein sequence ID" value="THU76980.1"/>
    <property type="molecule type" value="Genomic_DNA"/>
</dbReference>
<feature type="transmembrane region" description="Helical" evidence="8">
    <location>
        <begin position="405"/>
        <end position="427"/>
    </location>
</feature>
<proteinExistence type="inferred from homology"/>
<dbReference type="Proteomes" id="UP000297245">
    <property type="component" value="Unassembled WGS sequence"/>
</dbReference>
<dbReference type="PIRSF" id="PIRSF002744">
    <property type="entry name" value="Pur-cyt_permease"/>
    <property type="match status" value="1"/>
</dbReference>
<evidence type="ECO:0000256" key="8">
    <source>
        <dbReference type="SAM" id="Phobius"/>
    </source>
</evidence>
<evidence type="ECO:0000256" key="5">
    <source>
        <dbReference type="ARBA" id="ARBA00022989"/>
    </source>
</evidence>
<evidence type="ECO:0000313" key="10">
    <source>
        <dbReference type="Proteomes" id="UP000297245"/>
    </source>
</evidence>
<dbReference type="PANTHER" id="PTHR31806:SF5">
    <property type="entry name" value="PURINE-CYTOSINE PERMEASE FCY21"/>
    <property type="match status" value="1"/>
</dbReference>
<evidence type="ECO:0000256" key="1">
    <source>
        <dbReference type="ARBA" id="ARBA00004141"/>
    </source>
</evidence>
<feature type="transmembrane region" description="Helical" evidence="8">
    <location>
        <begin position="213"/>
        <end position="230"/>
    </location>
</feature>
<dbReference type="Gene3D" id="1.10.4160.10">
    <property type="entry name" value="Hydantoin permease"/>
    <property type="match status" value="1"/>
</dbReference>
<keyword evidence="6 7" id="KW-0472">Membrane</keyword>
<feature type="transmembrane region" description="Helical" evidence="8">
    <location>
        <begin position="488"/>
        <end position="504"/>
    </location>
</feature>
<evidence type="ECO:0000256" key="6">
    <source>
        <dbReference type="ARBA" id="ARBA00023136"/>
    </source>
</evidence>
<evidence type="ECO:0000256" key="3">
    <source>
        <dbReference type="ARBA" id="ARBA00022448"/>
    </source>
</evidence>
<accession>A0A4S8KN53</accession>
<feature type="transmembrane region" description="Helical" evidence="8">
    <location>
        <begin position="381"/>
        <end position="399"/>
    </location>
</feature>
<name>A0A4S8KN53_DENBC</name>
<dbReference type="Pfam" id="PF02133">
    <property type="entry name" value="Transp_cyt_pur"/>
    <property type="match status" value="1"/>
</dbReference>
<feature type="transmembrane region" description="Helical" evidence="8">
    <location>
        <begin position="182"/>
        <end position="207"/>
    </location>
</feature>
<protein>
    <submittedName>
        <fullName evidence="9">NCS cytosine-purine permease</fullName>
    </submittedName>
</protein>
<dbReference type="OrthoDB" id="2116389at2759"/>
<keyword evidence="3 7" id="KW-0813">Transport</keyword>
<keyword evidence="10" id="KW-1185">Reference proteome</keyword>
<comment type="similarity">
    <text evidence="2 7">Belongs to the purine-cytosine permease (2.A.39) family.</text>
</comment>
<keyword evidence="5 8" id="KW-1133">Transmembrane helix</keyword>
<feature type="transmembrane region" description="Helical" evidence="8">
    <location>
        <begin position="77"/>
        <end position="96"/>
    </location>
</feature>
<dbReference type="InterPro" id="IPR001248">
    <property type="entry name" value="Pur-cyt_permease"/>
</dbReference>
<feature type="transmembrane region" description="Helical" evidence="8">
    <location>
        <begin position="146"/>
        <end position="170"/>
    </location>
</feature>
<feature type="transmembrane region" description="Helical" evidence="8">
    <location>
        <begin position="242"/>
        <end position="264"/>
    </location>
</feature>
<organism evidence="9 10">
    <name type="scientific">Dendrothele bispora (strain CBS 962.96)</name>
    <dbReference type="NCBI Taxonomy" id="1314807"/>
    <lineage>
        <taxon>Eukaryota</taxon>
        <taxon>Fungi</taxon>
        <taxon>Dikarya</taxon>
        <taxon>Basidiomycota</taxon>
        <taxon>Agaricomycotina</taxon>
        <taxon>Agaricomycetes</taxon>
        <taxon>Agaricomycetidae</taxon>
        <taxon>Agaricales</taxon>
        <taxon>Agaricales incertae sedis</taxon>
        <taxon>Dendrothele</taxon>
    </lineage>
</organism>
<feature type="transmembrane region" description="Helical" evidence="8">
    <location>
        <begin position="284"/>
        <end position="311"/>
    </location>
</feature>
<evidence type="ECO:0000256" key="7">
    <source>
        <dbReference type="PIRNR" id="PIRNR002744"/>
    </source>
</evidence>